<evidence type="ECO:0000256" key="4">
    <source>
        <dbReference type="RuleBase" id="RU362132"/>
    </source>
</evidence>
<dbReference type="Pfam" id="PF02775">
    <property type="entry name" value="TPP_enzyme_C"/>
    <property type="match status" value="1"/>
</dbReference>
<reference evidence="8 9" key="1">
    <citation type="submission" date="2022-03" db="EMBL/GenBank/DDBJ databases">
        <title>Pseudonocardia alaer sp. nov., a novel actinomycete isolated from reed forest soil.</title>
        <authorList>
            <person name="Wang L."/>
        </authorList>
    </citation>
    <scope>NUCLEOTIDE SEQUENCE [LARGE SCALE GENOMIC DNA]</scope>
    <source>
        <strain evidence="8 9">Y-16303</strain>
    </source>
</reference>
<dbReference type="SUPFAM" id="SSF52467">
    <property type="entry name" value="DHS-like NAD/FAD-binding domain"/>
    <property type="match status" value="1"/>
</dbReference>
<sequence>MSAPADRTPDVATVAAEVLRREGVEHLLAYPLNPLIESAAAALIRPVIVRQERVGIHMADAISRLGDTVGVFCMQAGPGVENSFGAVAQAYSEGVPLVVIPGGAPRAQTWVSPTFNAALNFRHVTKSTEQVTTGAGLVPALRRAFTQARNGRPGPVLVEIPADVWTEEAPGLDAYVPSRRVRSAPDTESVEAAAAALVAAERPLLYAGQGVHRARAWGQLRALAELLEAPVTTSLEGKSAFPETHPLSLGSGGVAMPRAVFEHVRDADVVFGIGASFTATPFGIRFPTAGKTFVHNTLDPGDLNKNVPTEHALLGDTALALDLLIEAVRERLGGGPRGRADAVAGRIQELHKPWLDSWMPYLTSDETPLSPYRVIWDLLHLVDVERTIITHDAGSPRDELSPFWRPVAPHSYLGWGKSTQLGYGLGLAMGAKLARPDRLCVNVWGDAAIGMTGMDLETCARAGIPILSVLFNNFAMAMEDKIMATSRERFGSTDISGDYATTARAFGLHSERVTEPGRIAPALREAIAATEAGTPALVEFVTTREKKYSTFDYASYQG</sequence>
<protein>
    <submittedName>
        <fullName evidence="8">Thiamine pyrophosphate-requiring protein</fullName>
    </submittedName>
</protein>
<comment type="similarity">
    <text evidence="2 4">Belongs to the TPP enzyme family.</text>
</comment>
<dbReference type="InterPro" id="IPR045229">
    <property type="entry name" value="TPP_enz"/>
</dbReference>
<accession>A0ABS9TP78</accession>
<name>A0ABS9TP78_9PSEU</name>
<keyword evidence="3 4" id="KW-0786">Thiamine pyrophosphate</keyword>
<evidence type="ECO:0000313" key="9">
    <source>
        <dbReference type="Proteomes" id="UP001299970"/>
    </source>
</evidence>
<dbReference type="InterPro" id="IPR011766">
    <property type="entry name" value="TPP_enzyme_TPP-bd"/>
</dbReference>
<dbReference type="InterPro" id="IPR012000">
    <property type="entry name" value="Thiamin_PyroP_enz_cen_dom"/>
</dbReference>
<gene>
    <name evidence="8" type="ORF">MMF94_31930</name>
</gene>
<dbReference type="EMBL" id="JAKXMK010000031">
    <property type="protein sequence ID" value="MCH6170335.1"/>
    <property type="molecule type" value="Genomic_DNA"/>
</dbReference>
<comment type="cofactor">
    <cofactor evidence="1">
        <name>thiamine diphosphate</name>
        <dbReference type="ChEBI" id="CHEBI:58937"/>
    </cofactor>
</comment>
<dbReference type="InterPro" id="IPR000399">
    <property type="entry name" value="TPP-bd_CS"/>
</dbReference>
<dbReference type="InterPro" id="IPR029035">
    <property type="entry name" value="DHS-like_NAD/FAD-binding_dom"/>
</dbReference>
<feature type="domain" description="Thiamine pyrophosphate enzyme N-terminal TPP-binding" evidence="7">
    <location>
        <begin position="11"/>
        <end position="109"/>
    </location>
</feature>
<dbReference type="Gene3D" id="3.40.50.1220">
    <property type="entry name" value="TPP-binding domain"/>
    <property type="match status" value="1"/>
</dbReference>
<feature type="domain" description="Thiamine pyrophosphate enzyme central" evidence="5">
    <location>
        <begin position="190"/>
        <end position="323"/>
    </location>
</feature>
<evidence type="ECO:0000256" key="2">
    <source>
        <dbReference type="ARBA" id="ARBA00007812"/>
    </source>
</evidence>
<evidence type="ECO:0000259" key="6">
    <source>
        <dbReference type="Pfam" id="PF02775"/>
    </source>
</evidence>
<dbReference type="RefSeq" id="WP_241041139.1">
    <property type="nucleotide sequence ID" value="NZ_BAAAJF010000063.1"/>
</dbReference>
<evidence type="ECO:0000259" key="7">
    <source>
        <dbReference type="Pfam" id="PF02776"/>
    </source>
</evidence>
<evidence type="ECO:0000256" key="3">
    <source>
        <dbReference type="ARBA" id="ARBA00023052"/>
    </source>
</evidence>
<dbReference type="Proteomes" id="UP001299970">
    <property type="component" value="Unassembled WGS sequence"/>
</dbReference>
<feature type="domain" description="Thiamine pyrophosphate enzyme TPP-binding" evidence="6">
    <location>
        <begin position="392"/>
        <end position="539"/>
    </location>
</feature>
<dbReference type="InterPro" id="IPR012001">
    <property type="entry name" value="Thiamin_PyroP_enz_TPP-bd_dom"/>
</dbReference>
<dbReference type="PANTHER" id="PTHR18968:SF13">
    <property type="entry name" value="ACETOLACTATE SYNTHASE CATALYTIC SUBUNIT, MITOCHONDRIAL"/>
    <property type="match status" value="1"/>
</dbReference>
<dbReference type="PROSITE" id="PS00187">
    <property type="entry name" value="TPP_ENZYMES"/>
    <property type="match status" value="1"/>
</dbReference>
<evidence type="ECO:0000259" key="5">
    <source>
        <dbReference type="Pfam" id="PF00205"/>
    </source>
</evidence>
<dbReference type="SUPFAM" id="SSF52518">
    <property type="entry name" value="Thiamin diphosphate-binding fold (THDP-binding)"/>
    <property type="match status" value="2"/>
</dbReference>
<keyword evidence="9" id="KW-1185">Reference proteome</keyword>
<evidence type="ECO:0000256" key="1">
    <source>
        <dbReference type="ARBA" id="ARBA00001964"/>
    </source>
</evidence>
<dbReference type="Pfam" id="PF00205">
    <property type="entry name" value="TPP_enzyme_M"/>
    <property type="match status" value="1"/>
</dbReference>
<dbReference type="Pfam" id="PF02776">
    <property type="entry name" value="TPP_enzyme_N"/>
    <property type="match status" value="1"/>
</dbReference>
<dbReference type="Gene3D" id="3.40.50.970">
    <property type="match status" value="2"/>
</dbReference>
<proteinExistence type="inferred from homology"/>
<evidence type="ECO:0000313" key="8">
    <source>
        <dbReference type="EMBL" id="MCH6170335.1"/>
    </source>
</evidence>
<dbReference type="PANTHER" id="PTHR18968">
    <property type="entry name" value="THIAMINE PYROPHOSPHATE ENZYMES"/>
    <property type="match status" value="1"/>
</dbReference>
<dbReference type="NCBIfam" id="NF004807">
    <property type="entry name" value="PRK06154.1"/>
    <property type="match status" value="1"/>
</dbReference>
<organism evidence="8 9">
    <name type="scientific">Pseudonocardia alaniniphila</name>
    <dbReference type="NCBI Taxonomy" id="75291"/>
    <lineage>
        <taxon>Bacteria</taxon>
        <taxon>Bacillati</taxon>
        <taxon>Actinomycetota</taxon>
        <taxon>Actinomycetes</taxon>
        <taxon>Pseudonocardiales</taxon>
        <taxon>Pseudonocardiaceae</taxon>
        <taxon>Pseudonocardia</taxon>
    </lineage>
</organism>
<dbReference type="CDD" id="cd07035">
    <property type="entry name" value="TPP_PYR_POX_like"/>
    <property type="match status" value="1"/>
</dbReference>
<comment type="caution">
    <text evidence="8">The sequence shown here is derived from an EMBL/GenBank/DDBJ whole genome shotgun (WGS) entry which is preliminary data.</text>
</comment>
<dbReference type="InterPro" id="IPR029061">
    <property type="entry name" value="THDP-binding"/>
</dbReference>